<comment type="caution">
    <text evidence="8">The sequence shown here is derived from an EMBL/GenBank/DDBJ whole genome shotgun (WGS) entry which is preliminary data.</text>
</comment>
<dbReference type="SUPFAM" id="SSF51695">
    <property type="entry name" value="PLC-like phosphodiesterases"/>
    <property type="match status" value="1"/>
</dbReference>
<evidence type="ECO:0000256" key="2">
    <source>
        <dbReference type="ARBA" id="ARBA00012247"/>
    </source>
</evidence>
<sequence>MMMTVMMFFLLLSTSQDPQSEALSSLNTENETSFAVIAHRGASGYLPEHTLDAATLAFMQGADYIEQDIVLSADNVPVVLHDIHIDTVTNVESLFPERFREDGRFYAIDFTWAELQTLFVHERQNIQGEQVYPKRYRGRAAFKVASLEQHIQHIKLLNKIHGKNVGFYPEIKASEWHLEQGKDITLFVVNVLKEHDLLDKQSKIFIQSFYPPTLKRLKYEFGVTAPLVQLIAENDWAESSADYDYLRTQAGLTEIASYAQGIGPWLPHIYSFEESQQTGLVANAQALGLKVHPYTFRADDLPEAMTSESLLKLTIDTIRVNGLFTDHPDITLNYLKSSARSKQE</sequence>
<dbReference type="PANTHER" id="PTHR43620">
    <property type="entry name" value="GLYCEROPHOSPHORYL DIESTER PHOSPHODIESTERASE"/>
    <property type="match status" value="1"/>
</dbReference>
<comment type="catalytic activity">
    <reaction evidence="6">
        <text>a sn-glycero-3-phosphodiester + H2O = an alcohol + sn-glycerol 3-phosphate + H(+)</text>
        <dbReference type="Rhea" id="RHEA:12969"/>
        <dbReference type="ChEBI" id="CHEBI:15377"/>
        <dbReference type="ChEBI" id="CHEBI:15378"/>
        <dbReference type="ChEBI" id="CHEBI:30879"/>
        <dbReference type="ChEBI" id="CHEBI:57597"/>
        <dbReference type="ChEBI" id="CHEBI:83408"/>
        <dbReference type="EC" id="3.1.4.46"/>
    </reaction>
</comment>
<comment type="similarity">
    <text evidence="1">Belongs to the glycerophosphoryl diester phosphodiesterase family.</text>
</comment>
<keyword evidence="9" id="KW-1185">Reference proteome</keyword>
<dbReference type="GO" id="GO:0006071">
    <property type="term" value="P:glycerol metabolic process"/>
    <property type="evidence" value="ECO:0007669"/>
    <property type="project" value="UniProtKB-KW"/>
</dbReference>
<dbReference type="GO" id="GO:0042597">
    <property type="term" value="C:periplasmic space"/>
    <property type="evidence" value="ECO:0007669"/>
    <property type="project" value="TreeGrafter"/>
</dbReference>
<organism evidence="8 9">
    <name type="scientific">Brumicola blandensis</name>
    <dbReference type="NCBI Taxonomy" id="3075611"/>
    <lineage>
        <taxon>Bacteria</taxon>
        <taxon>Pseudomonadati</taxon>
        <taxon>Pseudomonadota</taxon>
        <taxon>Gammaproteobacteria</taxon>
        <taxon>Alteromonadales</taxon>
        <taxon>Alteromonadaceae</taxon>
        <taxon>Brumicola</taxon>
    </lineage>
</organism>
<dbReference type="InterPro" id="IPR030395">
    <property type="entry name" value="GP_PDE_dom"/>
</dbReference>
<evidence type="ECO:0000256" key="3">
    <source>
        <dbReference type="ARBA" id="ARBA00022729"/>
    </source>
</evidence>
<evidence type="ECO:0000259" key="7">
    <source>
        <dbReference type="PROSITE" id="PS51704"/>
    </source>
</evidence>
<dbReference type="RefSeq" id="WP_311361711.1">
    <property type="nucleotide sequence ID" value="NZ_JAVRIE010000003.1"/>
</dbReference>
<dbReference type="Proteomes" id="UP001249020">
    <property type="component" value="Unassembled WGS sequence"/>
</dbReference>
<dbReference type="EC" id="3.1.4.46" evidence="2"/>
<name>A0AAW8R0Z5_9ALTE</name>
<dbReference type="PROSITE" id="PS51704">
    <property type="entry name" value="GP_PDE"/>
    <property type="match status" value="1"/>
</dbReference>
<dbReference type="InterPro" id="IPR017946">
    <property type="entry name" value="PLC-like_Pdiesterase_TIM-brl"/>
</dbReference>
<evidence type="ECO:0000313" key="9">
    <source>
        <dbReference type="Proteomes" id="UP001249020"/>
    </source>
</evidence>
<dbReference type="EMBL" id="JAVRIE010000003">
    <property type="protein sequence ID" value="MDT0582942.1"/>
    <property type="molecule type" value="Genomic_DNA"/>
</dbReference>
<gene>
    <name evidence="8" type="primary">glpQ</name>
    <name evidence="8" type="ORF">RM544_10355</name>
</gene>
<dbReference type="GO" id="GO:0008889">
    <property type="term" value="F:glycerophosphodiester phosphodiesterase activity"/>
    <property type="evidence" value="ECO:0007669"/>
    <property type="project" value="UniProtKB-EC"/>
</dbReference>
<keyword evidence="4" id="KW-0319">Glycerol metabolism</keyword>
<dbReference type="PANTHER" id="PTHR43620:SF7">
    <property type="entry name" value="GLYCEROPHOSPHODIESTER PHOSPHODIESTERASE GDPD5-RELATED"/>
    <property type="match status" value="1"/>
</dbReference>
<protein>
    <recommendedName>
        <fullName evidence="2">glycerophosphodiester phosphodiesterase</fullName>
        <ecNumber evidence="2">3.1.4.46</ecNumber>
    </recommendedName>
</protein>
<reference evidence="8 9" key="1">
    <citation type="submission" date="2023-09" db="EMBL/GenBank/DDBJ databases">
        <authorList>
            <person name="Rey-Velasco X."/>
        </authorList>
    </citation>
    <scope>NUCLEOTIDE SEQUENCE [LARGE SCALE GENOMIC DNA]</scope>
    <source>
        <strain evidence="8 9">W409</strain>
    </source>
</reference>
<dbReference type="Gene3D" id="3.20.20.190">
    <property type="entry name" value="Phosphatidylinositol (PI) phosphodiesterase"/>
    <property type="match status" value="1"/>
</dbReference>
<evidence type="ECO:0000256" key="6">
    <source>
        <dbReference type="ARBA" id="ARBA00047512"/>
    </source>
</evidence>
<proteinExistence type="inferred from homology"/>
<keyword evidence="3" id="KW-0732">Signal</keyword>
<evidence type="ECO:0000256" key="1">
    <source>
        <dbReference type="ARBA" id="ARBA00007277"/>
    </source>
</evidence>
<evidence type="ECO:0000256" key="5">
    <source>
        <dbReference type="ARBA" id="ARBA00022801"/>
    </source>
</evidence>
<evidence type="ECO:0000313" key="8">
    <source>
        <dbReference type="EMBL" id="MDT0582942.1"/>
    </source>
</evidence>
<dbReference type="Pfam" id="PF03009">
    <property type="entry name" value="GDPD"/>
    <property type="match status" value="1"/>
</dbReference>
<dbReference type="AlphaFoldDB" id="A0AAW8R0Z5"/>
<keyword evidence="5 8" id="KW-0378">Hydrolase</keyword>
<evidence type="ECO:0000256" key="4">
    <source>
        <dbReference type="ARBA" id="ARBA00022798"/>
    </source>
</evidence>
<dbReference type="NCBIfam" id="NF008354">
    <property type="entry name" value="PRK11143.1"/>
    <property type="match status" value="1"/>
</dbReference>
<accession>A0AAW8R0Z5</accession>
<dbReference type="GO" id="GO:0006629">
    <property type="term" value="P:lipid metabolic process"/>
    <property type="evidence" value="ECO:0007669"/>
    <property type="project" value="InterPro"/>
</dbReference>
<feature type="domain" description="GP-PDE" evidence="7">
    <location>
        <begin position="34"/>
        <end position="335"/>
    </location>
</feature>